<keyword evidence="1" id="KW-0732">Signal</keyword>
<protein>
    <submittedName>
        <fullName evidence="3">Uncharacterized protein</fullName>
    </submittedName>
</protein>
<evidence type="ECO:0000313" key="2">
    <source>
        <dbReference type="Proteomes" id="UP000887540"/>
    </source>
</evidence>
<dbReference type="AlphaFoldDB" id="A0A914E3L8"/>
<sequence length="103" mass="11322">MLSTMTNLKFILFLCCIFGVQNSLCKLQLNKSVKATFIRHFNSKSNSNSCGTIGSYCLNDLSCCSYSCDLSICCSISDCTNDTDCCNGDSNFCINGFCQVRNL</sequence>
<keyword evidence="2" id="KW-1185">Reference proteome</keyword>
<evidence type="ECO:0000256" key="1">
    <source>
        <dbReference type="SAM" id="SignalP"/>
    </source>
</evidence>
<name>A0A914E3L8_9BILA</name>
<accession>A0A914E3L8</accession>
<dbReference type="WBParaSite" id="ACRNAN_scaffold519.g8644.t1">
    <property type="protein sequence ID" value="ACRNAN_scaffold519.g8644.t1"/>
    <property type="gene ID" value="ACRNAN_scaffold519.g8644"/>
</dbReference>
<organism evidence="2 3">
    <name type="scientific">Acrobeloides nanus</name>
    <dbReference type="NCBI Taxonomy" id="290746"/>
    <lineage>
        <taxon>Eukaryota</taxon>
        <taxon>Metazoa</taxon>
        <taxon>Ecdysozoa</taxon>
        <taxon>Nematoda</taxon>
        <taxon>Chromadorea</taxon>
        <taxon>Rhabditida</taxon>
        <taxon>Tylenchina</taxon>
        <taxon>Cephalobomorpha</taxon>
        <taxon>Cephaloboidea</taxon>
        <taxon>Cephalobidae</taxon>
        <taxon>Acrobeloides</taxon>
    </lineage>
</organism>
<feature type="chain" id="PRO_5037938673" evidence="1">
    <location>
        <begin position="23"/>
        <end position="103"/>
    </location>
</feature>
<proteinExistence type="predicted"/>
<dbReference type="Proteomes" id="UP000887540">
    <property type="component" value="Unplaced"/>
</dbReference>
<evidence type="ECO:0000313" key="3">
    <source>
        <dbReference type="WBParaSite" id="ACRNAN_scaffold519.g8644.t1"/>
    </source>
</evidence>
<feature type="signal peptide" evidence="1">
    <location>
        <begin position="1"/>
        <end position="22"/>
    </location>
</feature>
<reference evidence="3" key="1">
    <citation type="submission" date="2022-11" db="UniProtKB">
        <authorList>
            <consortium name="WormBaseParasite"/>
        </authorList>
    </citation>
    <scope>IDENTIFICATION</scope>
</reference>